<dbReference type="InterPro" id="IPR036157">
    <property type="entry name" value="dUTPase-like_sf"/>
</dbReference>
<evidence type="ECO:0000256" key="3">
    <source>
        <dbReference type="SAM" id="MobiDB-lite"/>
    </source>
</evidence>
<evidence type="ECO:0000256" key="2">
    <source>
        <dbReference type="ARBA" id="ARBA00023080"/>
    </source>
</evidence>
<organism evidence="5 6">
    <name type="scientific">Planctomicrobium piriforme</name>
    <dbReference type="NCBI Taxonomy" id="1576369"/>
    <lineage>
        <taxon>Bacteria</taxon>
        <taxon>Pseudomonadati</taxon>
        <taxon>Planctomycetota</taxon>
        <taxon>Planctomycetia</taxon>
        <taxon>Planctomycetales</taxon>
        <taxon>Planctomycetaceae</taxon>
        <taxon>Planctomicrobium</taxon>
    </lineage>
</organism>
<dbReference type="GO" id="GO:0008829">
    <property type="term" value="F:dCTP deaminase activity"/>
    <property type="evidence" value="ECO:0007669"/>
    <property type="project" value="InterPro"/>
</dbReference>
<dbReference type="EMBL" id="FOQD01000015">
    <property type="protein sequence ID" value="SFJ07498.1"/>
    <property type="molecule type" value="Genomic_DNA"/>
</dbReference>
<name>A0A1I3NDT8_9PLAN</name>
<dbReference type="InterPro" id="IPR033704">
    <property type="entry name" value="dUTPase_trimeric"/>
</dbReference>
<accession>A0A1I3NDT8</accession>
<gene>
    <name evidence="5" type="ORF">SAMN05421753_11572</name>
</gene>
<evidence type="ECO:0000313" key="6">
    <source>
        <dbReference type="Proteomes" id="UP000199518"/>
    </source>
</evidence>
<dbReference type="Pfam" id="PF22769">
    <property type="entry name" value="DCD"/>
    <property type="match status" value="1"/>
</dbReference>
<feature type="compositionally biased region" description="Polar residues" evidence="3">
    <location>
        <begin position="245"/>
        <end position="259"/>
    </location>
</feature>
<dbReference type="Proteomes" id="UP000199518">
    <property type="component" value="Unassembled WGS sequence"/>
</dbReference>
<keyword evidence="1" id="KW-0378">Hydrolase</keyword>
<keyword evidence="2" id="KW-0546">Nucleotide metabolism</keyword>
<feature type="transmembrane region" description="Helical" evidence="4">
    <location>
        <begin position="209"/>
        <end position="227"/>
    </location>
</feature>
<proteinExistence type="predicted"/>
<keyword evidence="4" id="KW-1133">Transmembrane helix</keyword>
<keyword evidence="6" id="KW-1185">Reference proteome</keyword>
<evidence type="ECO:0000256" key="1">
    <source>
        <dbReference type="ARBA" id="ARBA00022801"/>
    </source>
</evidence>
<reference evidence="6" key="1">
    <citation type="submission" date="2016-10" db="EMBL/GenBank/DDBJ databases">
        <authorList>
            <person name="Varghese N."/>
            <person name="Submissions S."/>
        </authorList>
    </citation>
    <scope>NUCLEOTIDE SEQUENCE [LARGE SCALE GENOMIC DNA]</scope>
    <source>
        <strain evidence="6">DSM 26348</strain>
    </source>
</reference>
<sequence>MDQVEHRPDSGVLTGVEIAACLNELMKFGSGECVESCSYDMRVGTIFRGSDRISHESSHDSKVIQILPGEFVYIYTMEELTLGYDMIATAYAMNSLSSKGLLVINPGHVDPGFRGPLTVTAWNLNNKPQAIEVGDKMITVLFNRLSENANPFSRNKSRVDRERAFTKHVSTEASIGIAQLIEKNSASQLVTNADLEAVKREISNSPLNWISLIIAIVGLIIAILSVFSSDAQVVQQFPASSAILNQPSRPTFNENSSDGSGPIQPAITPEPTIRNPLP</sequence>
<dbReference type="SUPFAM" id="SSF51283">
    <property type="entry name" value="dUTPase-like"/>
    <property type="match status" value="1"/>
</dbReference>
<feature type="region of interest" description="Disordered" evidence="3">
    <location>
        <begin position="245"/>
        <end position="278"/>
    </location>
</feature>
<dbReference type="CDD" id="cd07557">
    <property type="entry name" value="trimeric_dUTPase"/>
    <property type="match status" value="1"/>
</dbReference>
<evidence type="ECO:0000313" key="5">
    <source>
        <dbReference type="EMBL" id="SFJ07498.1"/>
    </source>
</evidence>
<keyword evidence="4" id="KW-0812">Transmembrane</keyword>
<dbReference type="AlphaFoldDB" id="A0A1I3NDT8"/>
<dbReference type="InterPro" id="IPR011962">
    <property type="entry name" value="dCTP_deaminase"/>
</dbReference>
<protein>
    <submittedName>
        <fullName evidence="5">Deoxycytidine triphosphate deaminase</fullName>
    </submittedName>
</protein>
<dbReference type="STRING" id="1576369.SAMN05421753_11572"/>
<evidence type="ECO:0000256" key="4">
    <source>
        <dbReference type="SAM" id="Phobius"/>
    </source>
</evidence>
<dbReference type="GO" id="GO:0006229">
    <property type="term" value="P:dUTP biosynthetic process"/>
    <property type="evidence" value="ECO:0007669"/>
    <property type="project" value="InterPro"/>
</dbReference>
<dbReference type="OrthoDB" id="9780202at2"/>
<dbReference type="Gene3D" id="2.70.40.10">
    <property type="match status" value="1"/>
</dbReference>
<keyword evidence="4" id="KW-0472">Membrane</keyword>
<dbReference type="RefSeq" id="WP_092053375.1">
    <property type="nucleotide sequence ID" value="NZ_FOQD01000015.1"/>
</dbReference>